<keyword evidence="1" id="KW-0413">Isomerase</keyword>
<dbReference type="AlphaFoldDB" id="A0A6G8S3N9"/>
<sequence length="122" mass="13784">MPQMIVEYSNNIQNLDAQRLMMDLNQALFDTGFIGHPDEIKTRTRANADFLIGFGETGQAYIHVCLAILTGRTAEQKTKMADALISALEAFKAYQVKDLTVQLCVELTEMPREDYRKVAIKL</sequence>
<dbReference type="Gene3D" id="3.30.429.10">
    <property type="entry name" value="Macrophage Migration Inhibitory Factor"/>
    <property type="match status" value="1"/>
</dbReference>
<evidence type="ECO:0000313" key="1">
    <source>
        <dbReference type="EMBL" id="QIO08744.1"/>
    </source>
</evidence>
<keyword evidence="2" id="KW-1185">Reference proteome</keyword>
<protein>
    <submittedName>
        <fullName evidence="1">5-carboxymethyl-2-hydroxymuconate isomerase</fullName>
    </submittedName>
</protein>
<gene>
    <name evidence="1" type="ORF">G8D99_06730</name>
</gene>
<dbReference type="KEGG" id="alj:G8D99_06730"/>
<dbReference type="InterPro" id="IPR004220">
    <property type="entry name" value="5-COMe_2-OHmuconate_Isoase"/>
</dbReference>
<reference evidence="1 2" key="1">
    <citation type="submission" date="2020-03" db="EMBL/GenBank/DDBJ databases">
        <authorList>
            <person name="Zhu W."/>
        </authorList>
    </citation>
    <scope>NUCLEOTIDE SEQUENCE [LARGE SCALE GENOMIC DNA]</scope>
    <source>
        <strain evidence="1 2">185</strain>
    </source>
</reference>
<dbReference type="GO" id="GO:0008704">
    <property type="term" value="F:5-carboxymethyl-2-hydroxymuconate delta-isomerase activity"/>
    <property type="evidence" value="ECO:0007669"/>
    <property type="project" value="InterPro"/>
</dbReference>
<dbReference type="Proteomes" id="UP000501939">
    <property type="component" value="Chromosome"/>
</dbReference>
<evidence type="ECO:0000313" key="2">
    <source>
        <dbReference type="Proteomes" id="UP000501939"/>
    </source>
</evidence>
<dbReference type="InterPro" id="IPR014347">
    <property type="entry name" value="Tautomerase/MIF_sf"/>
</dbReference>
<dbReference type="Pfam" id="PF02962">
    <property type="entry name" value="CHMI"/>
    <property type="match status" value="1"/>
</dbReference>
<name>A0A6G8S3N9_9GAMM</name>
<dbReference type="SUPFAM" id="SSF55331">
    <property type="entry name" value="Tautomerase/MIF"/>
    <property type="match status" value="1"/>
</dbReference>
<dbReference type="EMBL" id="CP049916">
    <property type="protein sequence ID" value="QIO08744.1"/>
    <property type="molecule type" value="Genomic_DNA"/>
</dbReference>
<organism evidence="1 2">
    <name type="scientific">Acinetobacter lanii</name>
    <dbReference type="NCBI Taxonomy" id="2715163"/>
    <lineage>
        <taxon>Bacteria</taxon>
        <taxon>Pseudomonadati</taxon>
        <taxon>Pseudomonadota</taxon>
        <taxon>Gammaproteobacteria</taxon>
        <taxon>Moraxellales</taxon>
        <taxon>Moraxellaceae</taxon>
        <taxon>Acinetobacter</taxon>
    </lineage>
</organism>
<dbReference type="PANTHER" id="PTHR37950">
    <property type="entry name" value="4-HYDROXYPHENYLACETATE CATABOLISM PROTEIN"/>
    <property type="match status" value="1"/>
</dbReference>
<proteinExistence type="predicted"/>
<dbReference type="RefSeq" id="WP_166323785.1">
    <property type="nucleotide sequence ID" value="NZ_CP049916.1"/>
</dbReference>
<accession>A0A6G8S3N9</accession>
<dbReference type="PANTHER" id="PTHR37950:SF1">
    <property type="entry name" value="4-HYDROXYPHENYLACETATE CATABOLISM PROTEIN"/>
    <property type="match status" value="1"/>
</dbReference>